<comment type="similarity">
    <text evidence="1">Belongs to the sigma-70 factor family. ECF subfamily.</text>
</comment>
<keyword evidence="4" id="KW-0804">Transcription</keyword>
<gene>
    <name evidence="8" type="ORF">SAMN06295998_104122</name>
</gene>
<dbReference type="Pfam" id="PF08281">
    <property type="entry name" value="Sigma70_r4_2"/>
    <property type="match status" value="1"/>
</dbReference>
<keyword evidence="2" id="KW-0805">Transcription regulation</keyword>
<dbReference type="InterPro" id="IPR007627">
    <property type="entry name" value="RNA_pol_sigma70_r2"/>
</dbReference>
<dbReference type="InterPro" id="IPR013325">
    <property type="entry name" value="RNA_pol_sigma_r2"/>
</dbReference>
<dbReference type="NCBIfam" id="TIGR02937">
    <property type="entry name" value="sigma70-ECF"/>
    <property type="match status" value="1"/>
</dbReference>
<dbReference type="InterPro" id="IPR013324">
    <property type="entry name" value="RNA_pol_sigma_r3/r4-like"/>
</dbReference>
<dbReference type="AlphaFoldDB" id="A0A1W2BKJ1"/>
<accession>A0A1W2BKJ1</accession>
<dbReference type="Pfam" id="PF04542">
    <property type="entry name" value="Sigma70_r2"/>
    <property type="match status" value="1"/>
</dbReference>
<dbReference type="PANTHER" id="PTHR43133:SF62">
    <property type="entry name" value="RNA POLYMERASE SIGMA FACTOR SIGZ"/>
    <property type="match status" value="1"/>
</dbReference>
<dbReference type="Gene3D" id="1.10.10.10">
    <property type="entry name" value="Winged helix-like DNA-binding domain superfamily/Winged helix DNA-binding domain"/>
    <property type="match status" value="1"/>
</dbReference>
<feature type="domain" description="RNA polymerase sigma factor 70 region 4 type 2" evidence="7">
    <location>
        <begin position="142"/>
        <end position="192"/>
    </location>
</feature>
<evidence type="ECO:0000256" key="5">
    <source>
        <dbReference type="SAM" id="MobiDB-lite"/>
    </source>
</evidence>
<sequence length="199" mass="22456">MPSKAVIYSTDNGGFVSGMTPQDEIEALLAQVALGDRSAFAELYRRTSAKLFGVVLRVLDNRSEAEEVLQDVYVRIWNKAGLYRVNGLSPMTWLITLSRNLAIDRRRARVRRATSPSEAMDELPDPSPGPEAQAIAKSTQSQVDECFDELPQDRADMLRRVYLHGESYAELAAHLDAKLNTVRTWLRRSLMDLRECLSR</sequence>
<evidence type="ECO:0000256" key="2">
    <source>
        <dbReference type="ARBA" id="ARBA00023015"/>
    </source>
</evidence>
<dbReference type="SUPFAM" id="SSF88946">
    <property type="entry name" value="Sigma2 domain of RNA polymerase sigma factors"/>
    <property type="match status" value="1"/>
</dbReference>
<feature type="domain" description="RNA polymerase sigma-70 region 2" evidence="6">
    <location>
        <begin position="43"/>
        <end position="111"/>
    </location>
</feature>
<evidence type="ECO:0000313" key="9">
    <source>
        <dbReference type="Proteomes" id="UP000192330"/>
    </source>
</evidence>
<dbReference type="InterPro" id="IPR013249">
    <property type="entry name" value="RNA_pol_sigma70_r4_t2"/>
</dbReference>
<evidence type="ECO:0000256" key="1">
    <source>
        <dbReference type="ARBA" id="ARBA00010641"/>
    </source>
</evidence>
<dbReference type="SUPFAM" id="SSF88659">
    <property type="entry name" value="Sigma3 and sigma4 domains of RNA polymerase sigma factors"/>
    <property type="match status" value="1"/>
</dbReference>
<proteinExistence type="inferred from homology"/>
<dbReference type="PANTHER" id="PTHR43133">
    <property type="entry name" value="RNA POLYMERASE ECF-TYPE SIGMA FACTO"/>
    <property type="match status" value="1"/>
</dbReference>
<protein>
    <submittedName>
        <fullName evidence="8">RNA polymerase sigma-70 factor, ECF subfamily</fullName>
    </submittedName>
</protein>
<evidence type="ECO:0000256" key="4">
    <source>
        <dbReference type="ARBA" id="ARBA00023163"/>
    </source>
</evidence>
<dbReference type="InterPro" id="IPR036388">
    <property type="entry name" value="WH-like_DNA-bd_sf"/>
</dbReference>
<dbReference type="GO" id="GO:0016987">
    <property type="term" value="F:sigma factor activity"/>
    <property type="evidence" value="ECO:0007669"/>
    <property type="project" value="UniProtKB-KW"/>
</dbReference>
<keyword evidence="3" id="KW-0731">Sigma factor</keyword>
<name>A0A1W2BKJ1_9RHOB</name>
<keyword evidence="9" id="KW-1185">Reference proteome</keyword>
<evidence type="ECO:0000259" key="7">
    <source>
        <dbReference type="Pfam" id="PF08281"/>
    </source>
</evidence>
<reference evidence="8 9" key="1">
    <citation type="submission" date="2017-04" db="EMBL/GenBank/DDBJ databases">
        <authorList>
            <person name="Afonso C.L."/>
            <person name="Miller P.J."/>
            <person name="Scott M.A."/>
            <person name="Spackman E."/>
            <person name="Goraichik I."/>
            <person name="Dimitrov K.M."/>
            <person name="Suarez D.L."/>
            <person name="Swayne D.E."/>
        </authorList>
    </citation>
    <scope>NUCLEOTIDE SEQUENCE [LARGE SCALE GENOMIC DNA]</scope>
    <source>
        <strain evidence="8 9">CGMCC 1.12644</strain>
    </source>
</reference>
<dbReference type="Proteomes" id="UP000192330">
    <property type="component" value="Unassembled WGS sequence"/>
</dbReference>
<dbReference type="Gene3D" id="1.10.1740.10">
    <property type="match status" value="1"/>
</dbReference>
<dbReference type="STRING" id="1387277.SAMN06295998_104122"/>
<organism evidence="8 9">
    <name type="scientific">Primorskyibacter flagellatus</name>
    <dbReference type="NCBI Taxonomy" id="1387277"/>
    <lineage>
        <taxon>Bacteria</taxon>
        <taxon>Pseudomonadati</taxon>
        <taxon>Pseudomonadota</taxon>
        <taxon>Alphaproteobacteria</taxon>
        <taxon>Rhodobacterales</taxon>
        <taxon>Roseobacteraceae</taxon>
        <taxon>Primorskyibacter</taxon>
    </lineage>
</organism>
<dbReference type="InterPro" id="IPR039425">
    <property type="entry name" value="RNA_pol_sigma-70-like"/>
</dbReference>
<dbReference type="EMBL" id="FWYD01000004">
    <property type="protein sequence ID" value="SMC73489.1"/>
    <property type="molecule type" value="Genomic_DNA"/>
</dbReference>
<dbReference type="GO" id="GO:0006352">
    <property type="term" value="P:DNA-templated transcription initiation"/>
    <property type="evidence" value="ECO:0007669"/>
    <property type="project" value="InterPro"/>
</dbReference>
<evidence type="ECO:0000259" key="6">
    <source>
        <dbReference type="Pfam" id="PF04542"/>
    </source>
</evidence>
<dbReference type="InterPro" id="IPR014284">
    <property type="entry name" value="RNA_pol_sigma-70_dom"/>
</dbReference>
<evidence type="ECO:0000313" key="8">
    <source>
        <dbReference type="EMBL" id="SMC73489.1"/>
    </source>
</evidence>
<feature type="region of interest" description="Disordered" evidence="5">
    <location>
        <begin position="112"/>
        <end position="133"/>
    </location>
</feature>
<evidence type="ECO:0000256" key="3">
    <source>
        <dbReference type="ARBA" id="ARBA00023082"/>
    </source>
</evidence>
<dbReference type="GO" id="GO:0003677">
    <property type="term" value="F:DNA binding"/>
    <property type="evidence" value="ECO:0007669"/>
    <property type="project" value="InterPro"/>
</dbReference>